<sequence>MSWGHDIKKCVPACVRAAPIEPYYVLTRQPSSSACPTRAGELSEVRQHHAFAPGRGCGLCVGVLVDKRWRPVREQCSVLVDVWTLEEREDVESRGQSEAAYRVHKLEHPRHGAGRGTGRLDLRRSSSLPPTLPAVHPFGELGITCAGDSVLLGQGKFDPTLRSSMLFIASLSCGCSASENVLFCRTFTSGSTGGQAEAWKHVANDVLTSLCNGCSAGGRSATPSHLPAPLVGSSESPLPMSSWQA</sequence>
<accession>A0ACB8RUI9</accession>
<protein>
    <submittedName>
        <fullName evidence="1">Uncharacterized protein</fullName>
    </submittedName>
</protein>
<keyword evidence="2" id="KW-1185">Reference proteome</keyword>
<organism evidence="1 2">
    <name type="scientific">Auriscalpium vulgare</name>
    <dbReference type="NCBI Taxonomy" id="40419"/>
    <lineage>
        <taxon>Eukaryota</taxon>
        <taxon>Fungi</taxon>
        <taxon>Dikarya</taxon>
        <taxon>Basidiomycota</taxon>
        <taxon>Agaricomycotina</taxon>
        <taxon>Agaricomycetes</taxon>
        <taxon>Russulales</taxon>
        <taxon>Auriscalpiaceae</taxon>
        <taxon>Auriscalpium</taxon>
    </lineage>
</organism>
<comment type="caution">
    <text evidence="1">The sequence shown here is derived from an EMBL/GenBank/DDBJ whole genome shotgun (WGS) entry which is preliminary data.</text>
</comment>
<proteinExistence type="predicted"/>
<name>A0ACB8RUI9_9AGAM</name>
<evidence type="ECO:0000313" key="1">
    <source>
        <dbReference type="EMBL" id="KAI0047582.1"/>
    </source>
</evidence>
<dbReference type="Proteomes" id="UP000814033">
    <property type="component" value="Unassembled WGS sequence"/>
</dbReference>
<reference evidence="1" key="2">
    <citation type="journal article" date="2022" name="New Phytol.">
        <title>Evolutionary transition to the ectomycorrhizal habit in the genomes of a hyperdiverse lineage of mushroom-forming fungi.</title>
        <authorList>
            <person name="Looney B."/>
            <person name="Miyauchi S."/>
            <person name="Morin E."/>
            <person name="Drula E."/>
            <person name="Courty P.E."/>
            <person name="Kohler A."/>
            <person name="Kuo A."/>
            <person name="LaButti K."/>
            <person name="Pangilinan J."/>
            <person name="Lipzen A."/>
            <person name="Riley R."/>
            <person name="Andreopoulos W."/>
            <person name="He G."/>
            <person name="Johnson J."/>
            <person name="Nolan M."/>
            <person name="Tritt A."/>
            <person name="Barry K.W."/>
            <person name="Grigoriev I.V."/>
            <person name="Nagy L.G."/>
            <person name="Hibbett D."/>
            <person name="Henrissat B."/>
            <person name="Matheny P.B."/>
            <person name="Labbe J."/>
            <person name="Martin F.M."/>
        </authorList>
    </citation>
    <scope>NUCLEOTIDE SEQUENCE</scope>
    <source>
        <strain evidence="1">FP105234-sp</strain>
    </source>
</reference>
<reference evidence="1" key="1">
    <citation type="submission" date="2021-02" db="EMBL/GenBank/DDBJ databases">
        <authorList>
            <consortium name="DOE Joint Genome Institute"/>
            <person name="Ahrendt S."/>
            <person name="Looney B.P."/>
            <person name="Miyauchi S."/>
            <person name="Morin E."/>
            <person name="Drula E."/>
            <person name="Courty P.E."/>
            <person name="Chicoki N."/>
            <person name="Fauchery L."/>
            <person name="Kohler A."/>
            <person name="Kuo A."/>
            <person name="Labutti K."/>
            <person name="Pangilinan J."/>
            <person name="Lipzen A."/>
            <person name="Riley R."/>
            <person name="Andreopoulos W."/>
            <person name="He G."/>
            <person name="Johnson J."/>
            <person name="Barry K.W."/>
            <person name="Grigoriev I.V."/>
            <person name="Nagy L."/>
            <person name="Hibbett D."/>
            <person name="Henrissat B."/>
            <person name="Matheny P.B."/>
            <person name="Labbe J."/>
            <person name="Martin F."/>
        </authorList>
    </citation>
    <scope>NUCLEOTIDE SEQUENCE</scope>
    <source>
        <strain evidence="1">FP105234-sp</strain>
    </source>
</reference>
<dbReference type="EMBL" id="MU275901">
    <property type="protein sequence ID" value="KAI0047582.1"/>
    <property type="molecule type" value="Genomic_DNA"/>
</dbReference>
<evidence type="ECO:0000313" key="2">
    <source>
        <dbReference type="Proteomes" id="UP000814033"/>
    </source>
</evidence>
<gene>
    <name evidence="1" type="ORF">FA95DRAFT_1207923</name>
</gene>